<name>A0A1H6C8P8_9SPHI</name>
<dbReference type="InterPro" id="IPR000711">
    <property type="entry name" value="ATPase_OSCP/dsu"/>
</dbReference>
<dbReference type="Gene3D" id="1.10.520.20">
    <property type="entry name" value="N-terminal domain of the delta subunit of the F1F0-ATP synthase"/>
    <property type="match status" value="1"/>
</dbReference>
<dbReference type="PANTHER" id="PTHR11910">
    <property type="entry name" value="ATP SYNTHASE DELTA CHAIN"/>
    <property type="match status" value="1"/>
</dbReference>
<dbReference type="GO" id="GO:0045259">
    <property type="term" value="C:proton-transporting ATP synthase complex"/>
    <property type="evidence" value="ECO:0007669"/>
    <property type="project" value="UniProtKB-KW"/>
</dbReference>
<evidence type="ECO:0000256" key="6">
    <source>
        <dbReference type="ARBA" id="ARBA00023310"/>
    </source>
</evidence>
<gene>
    <name evidence="7" type="primary">atpH</name>
    <name evidence="8" type="ORF">SAMN05421877_11413</name>
</gene>
<dbReference type="HAMAP" id="MF_01416">
    <property type="entry name" value="ATP_synth_delta_bact"/>
    <property type="match status" value="1"/>
</dbReference>
<evidence type="ECO:0000256" key="4">
    <source>
        <dbReference type="ARBA" id="ARBA00023065"/>
    </source>
</evidence>
<evidence type="ECO:0000256" key="2">
    <source>
        <dbReference type="ARBA" id="ARBA00022448"/>
    </source>
</evidence>
<comment type="function">
    <text evidence="7">F(1)F(0) ATP synthase produces ATP from ADP in the presence of a proton or sodium gradient. F-type ATPases consist of two structural domains, F(1) containing the extramembraneous catalytic core and F(0) containing the membrane proton channel, linked together by a central stalk and a peripheral stalk. During catalysis, ATP synthesis in the catalytic domain of F(1) is coupled via a rotary mechanism of the central stalk subunits to proton translocation.</text>
</comment>
<keyword evidence="7" id="KW-1003">Cell membrane</keyword>
<dbReference type="Pfam" id="PF00213">
    <property type="entry name" value="OSCP"/>
    <property type="match status" value="1"/>
</dbReference>
<evidence type="ECO:0000256" key="7">
    <source>
        <dbReference type="HAMAP-Rule" id="MF_01416"/>
    </source>
</evidence>
<reference evidence="9" key="1">
    <citation type="submission" date="2016-10" db="EMBL/GenBank/DDBJ databases">
        <authorList>
            <person name="Varghese N."/>
            <person name="Submissions S."/>
        </authorList>
    </citation>
    <scope>NUCLEOTIDE SEQUENCE [LARGE SCALE GENOMIC DNA]</scope>
    <source>
        <strain evidence="9">DSM 22361</strain>
    </source>
</reference>
<accession>A0A1H6C8P8</accession>
<dbReference type="GO" id="GO:0005886">
    <property type="term" value="C:plasma membrane"/>
    <property type="evidence" value="ECO:0007669"/>
    <property type="project" value="UniProtKB-SubCell"/>
</dbReference>
<evidence type="ECO:0000256" key="1">
    <source>
        <dbReference type="ARBA" id="ARBA00004370"/>
    </source>
</evidence>
<comment type="similarity">
    <text evidence="7">Belongs to the ATPase delta chain family.</text>
</comment>
<keyword evidence="7" id="KW-0139">CF(1)</keyword>
<evidence type="ECO:0000313" key="8">
    <source>
        <dbReference type="EMBL" id="SEG69344.1"/>
    </source>
</evidence>
<proteinExistence type="inferred from homology"/>
<dbReference type="GO" id="GO:0046933">
    <property type="term" value="F:proton-transporting ATP synthase activity, rotational mechanism"/>
    <property type="evidence" value="ECO:0007669"/>
    <property type="project" value="UniProtKB-UniRule"/>
</dbReference>
<comment type="subcellular location">
    <subcellularLocation>
        <location evidence="7">Cell membrane</location>
        <topology evidence="7">Peripheral membrane protein</topology>
    </subcellularLocation>
    <subcellularLocation>
        <location evidence="1">Membrane</location>
    </subcellularLocation>
</comment>
<keyword evidence="4 7" id="KW-0406">Ion transport</keyword>
<evidence type="ECO:0000256" key="3">
    <source>
        <dbReference type="ARBA" id="ARBA00022781"/>
    </source>
</evidence>
<dbReference type="InterPro" id="IPR020781">
    <property type="entry name" value="ATPase_OSCP/d_CS"/>
</dbReference>
<dbReference type="EMBL" id="FNUT01000014">
    <property type="protein sequence ID" value="SEG69344.1"/>
    <property type="molecule type" value="Genomic_DNA"/>
</dbReference>
<keyword evidence="6 7" id="KW-0066">ATP synthesis</keyword>
<protein>
    <recommendedName>
        <fullName evidence="7">ATP synthase subunit delta</fullName>
    </recommendedName>
    <alternativeName>
        <fullName evidence="7">ATP synthase F(1) sector subunit delta</fullName>
    </alternativeName>
    <alternativeName>
        <fullName evidence="7">F-type ATPase subunit delta</fullName>
        <shortName evidence="7">F-ATPase subunit delta</shortName>
    </alternativeName>
</protein>
<evidence type="ECO:0000256" key="5">
    <source>
        <dbReference type="ARBA" id="ARBA00023136"/>
    </source>
</evidence>
<dbReference type="RefSeq" id="WP_103907631.1">
    <property type="nucleotide sequence ID" value="NZ_CP049246.1"/>
</dbReference>
<keyword evidence="9" id="KW-1185">Reference proteome</keyword>
<dbReference type="NCBIfam" id="TIGR01145">
    <property type="entry name" value="ATP_synt_delta"/>
    <property type="match status" value="1"/>
</dbReference>
<keyword evidence="3 7" id="KW-0375">Hydrogen ion transport</keyword>
<sequence>MSVFKVASRYAKSLIDLSKEHNNLDEVKADMEDVIAVIKSNTELQAVLNNPIIKTEKKLAILKALFQDKVKPEILDFFSIMVNKGRAEIVYPTAVEFIREYNEVKGIVHAVVTSAAPLSETSLSALKQEIANQINATVQLTNKVDKSLIGGFVVKVGDRQIDASILGKLNKLERHFENQGV</sequence>
<comment type="function">
    <text evidence="7">This protein is part of the stalk that links CF(0) to CF(1). It either transmits conformational changes from CF(0) to CF(1) or is implicated in proton conduction.</text>
</comment>
<dbReference type="InterPro" id="IPR026015">
    <property type="entry name" value="ATP_synth_OSCP/delta_N_sf"/>
</dbReference>
<dbReference type="AlphaFoldDB" id="A0A1H6C8P8"/>
<dbReference type="SUPFAM" id="SSF47928">
    <property type="entry name" value="N-terminal domain of the delta subunit of the F1F0-ATP synthase"/>
    <property type="match status" value="1"/>
</dbReference>
<dbReference type="Proteomes" id="UP000236731">
    <property type="component" value="Unassembled WGS sequence"/>
</dbReference>
<keyword evidence="2 7" id="KW-0813">Transport</keyword>
<organism evidence="8 9">
    <name type="scientific">Sphingobacterium lactis</name>
    <dbReference type="NCBI Taxonomy" id="797291"/>
    <lineage>
        <taxon>Bacteria</taxon>
        <taxon>Pseudomonadati</taxon>
        <taxon>Bacteroidota</taxon>
        <taxon>Sphingobacteriia</taxon>
        <taxon>Sphingobacteriales</taxon>
        <taxon>Sphingobacteriaceae</taxon>
        <taxon>Sphingobacterium</taxon>
    </lineage>
</organism>
<dbReference type="OrthoDB" id="9802471at2"/>
<dbReference type="PRINTS" id="PR00125">
    <property type="entry name" value="ATPASEDELTA"/>
</dbReference>
<keyword evidence="5 7" id="KW-0472">Membrane</keyword>
<dbReference type="PROSITE" id="PS00389">
    <property type="entry name" value="ATPASE_DELTA"/>
    <property type="match status" value="1"/>
</dbReference>
<evidence type="ECO:0000313" key="9">
    <source>
        <dbReference type="Proteomes" id="UP000236731"/>
    </source>
</evidence>